<feature type="non-terminal residue" evidence="1">
    <location>
        <position position="25"/>
    </location>
</feature>
<dbReference type="AlphaFoldDB" id="A0A0F9BT59"/>
<comment type="caution">
    <text evidence="1">The sequence shown here is derived from an EMBL/GenBank/DDBJ whole genome shotgun (WGS) entry which is preliminary data.</text>
</comment>
<dbReference type="EMBL" id="LAZR01050349">
    <property type="protein sequence ID" value="KKK87551.1"/>
    <property type="molecule type" value="Genomic_DNA"/>
</dbReference>
<gene>
    <name evidence="1" type="ORF">LCGC14_2752130</name>
</gene>
<reference evidence="1" key="1">
    <citation type="journal article" date="2015" name="Nature">
        <title>Complex archaea that bridge the gap between prokaryotes and eukaryotes.</title>
        <authorList>
            <person name="Spang A."/>
            <person name="Saw J.H."/>
            <person name="Jorgensen S.L."/>
            <person name="Zaremba-Niedzwiedzka K."/>
            <person name="Martijn J."/>
            <person name="Lind A.E."/>
            <person name="van Eijk R."/>
            <person name="Schleper C."/>
            <person name="Guy L."/>
            <person name="Ettema T.J."/>
        </authorList>
    </citation>
    <scope>NUCLEOTIDE SEQUENCE</scope>
</reference>
<sequence length="25" mass="2687">MCKDACIVVFDDSESSSDVPAHDSE</sequence>
<proteinExistence type="predicted"/>
<protein>
    <submittedName>
        <fullName evidence="1">Uncharacterized protein</fullName>
    </submittedName>
</protein>
<name>A0A0F9BT59_9ZZZZ</name>
<evidence type="ECO:0000313" key="1">
    <source>
        <dbReference type="EMBL" id="KKK87551.1"/>
    </source>
</evidence>
<accession>A0A0F9BT59</accession>
<organism evidence="1">
    <name type="scientific">marine sediment metagenome</name>
    <dbReference type="NCBI Taxonomy" id="412755"/>
    <lineage>
        <taxon>unclassified sequences</taxon>
        <taxon>metagenomes</taxon>
        <taxon>ecological metagenomes</taxon>
    </lineage>
</organism>